<dbReference type="Pfam" id="PF02801">
    <property type="entry name" value="Ketoacyl-synt_C"/>
    <property type="match status" value="1"/>
</dbReference>
<dbReference type="InterPro" id="IPR016036">
    <property type="entry name" value="Malonyl_transacylase_ACP-bd"/>
</dbReference>
<dbReference type="GO" id="GO:0004315">
    <property type="term" value="F:3-oxoacyl-[acyl-carrier-protein] synthase activity"/>
    <property type="evidence" value="ECO:0007669"/>
    <property type="project" value="InterPro"/>
</dbReference>
<evidence type="ECO:0000256" key="5">
    <source>
        <dbReference type="ARBA" id="ARBA00023194"/>
    </source>
</evidence>
<dbReference type="PROSITE" id="PS52004">
    <property type="entry name" value="KS3_2"/>
    <property type="match status" value="1"/>
</dbReference>
<evidence type="ECO:0000256" key="7">
    <source>
        <dbReference type="ARBA" id="ARBA00023315"/>
    </source>
</evidence>
<dbReference type="InterPro" id="IPR013968">
    <property type="entry name" value="PKS_KR"/>
</dbReference>
<protein>
    <submittedName>
        <fullName evidence="11">Acyl transferase</fullName>
    </submittedName>
</protein>
<feature type="domain" description="Carrier" evidence="9">
    <location>
        <begin position="1453"/>
        <end position="1528"/>
    </location>
</feature>
<dbReference type="InterPro" id="IPR050091">
    <property type="entry name" value="PKS_NRPS_Biosynth_Enz"/>
</dbReference>
<dbReference type="Proteomes" id="UP000053413">
    <property type="component" value="Unassembled WGS sequence"/>
</dbReference>
<dbReference type="Pfam" id="PF00698">
    <property type="entry name" value="Acyl_transf_1"/>
    <property type="match status" value="1"/>
</dbReference>
<dbReference type="PANTHER" id="PTHR43775:SF51">
    <property type="entry name" value="INACTIVE PHENOLPHTHIOCEROL SYNTHESIS POLYKETIDE SYNTHASE TYPE I PKS1-RELATED"/>
    <property type="match status" value="1"/>
</dbReference>
<dbReference type="Gene3D" id="3.40.50.720">
    <property type="entry name" value="NAD(P)-binding Rossmann-like Domain"/>
    <property type="match status" value="1"/>
</dbReference>
<evidence type="ECO:0000256" key="8">
    <source>
        <dbReference type="SAM" id="MobiDB-lite"/>
    </source>
</evidence>
<dbReference type="GO" id="GO:0004312">
    <property type="term" value="F:fatty acid synthase activity"/>
    <property type="evidence" value="ECO:0007669"/>
    <property type="project" value="TreeGrafter"/>
</dbReference>
<dbReference type="Pfam" id="PF00550">
    <property type="entry name" value="PP-binding"/>
    <property type="match status" value="1"/>
</dbReference>
<evidence type="ECO:0000256" key="2">
    <source>
        <dbReference type="ARBA" id="ARBA00022450"/>
    </source>
</evidence>
<dbReference type="InterPro" id="IPR020841">
    <property type="entry name" value="PKS_Beta-ketoAc_synthase_dom"/>
</dbReference>
<dbReference type="InterPro" id="IPR016039">
    <property type="entry name" value="Thiolase-like"/>
</dbReference>
<dbReference type="Pfam" id="PF22621">
    <property type="entry name" value="CurL-like_PKS_C"/>
    <property type="match status" value="1"/>
</dbReference>
<dbReference type="PROSITE" id="PS50075">
    <property type="entry name" value="CARRIER"/>
    <property type="match status" value="1"/>
</dbReference>
<dbReference type="FunFam" id="3.40.366.10:FF:000002">
    <property type="entry name" value="Probable polyketide synthase 2"/>
    <property type="match status" value="1"/>
</dbReference>
<dbReference type="InterPro" id="IPR009081">
    <property type="entry name" value="PP-bd_ACP"/>
</dbReference>
<gene>
    <name evidence="11" type="ORF">ADL28_05170</name>
</gene>
<dbReference type="GO" id="GO:0031177">
    <property type="term" value="F:phosphopantetheine binding"/>
    <property type="evidence" value="ECO:0007669"/>
    <property type="project" value="InterPro"/>
</dbReference>
<dbReference type="SUPFAM" id="SSF52151">
    <property type="entry name" value="FabD/lysophospholipase-like"/>
    <property type="match status" value="1"/>
</dbReference>
<dbReference type="Pfam" id="PF18369">
    <property type="entry name" value="PKS_DE"/>
    <property type="match status" value="1"/>
</dbReference>
<comment type="cofactor">
    <cofactor evidence="1">
        <name>pantetheine 4'-phosphate</name>
        <dbReference type="ChEBI" id="CHEBI:47942"/>
    </cofactor>
</comment>
<evidence type="ECO:0000259" key="10">
    <source>
        <dbReference type="PROSITE" id="PS52004"/>
    </source>
</evidence>
<dbReference type="PANTHER" id="PTHR43775">
    <property type="entry name" value="FATTY ACID SYNTHASE"/>
    <property type="match status" value="1"/>
</dbReference>
<evidence type="ECO:0000256" key="3">
    <source>
        <dbReference type="ARBA" id="ARBA00022553"/>
    </source>
</evidence>
<evidence type="ECO:0000256" key="6">
    <source>
        <dbReference type="ARBA" id="ARBA00023268"/>
    </source>
</evidence>
<organism evidence="11 12">
    <name type="scientific">Streptomyces violaceusniger</name>
    <dbReference type="NCBI Taxonomy" id="68280"/>
    <lineage>
        <taxon>Bacteria</taxon>
        <taxon>Bacillati</taxon>
        <taxon>Actinomycetota</taxon>
        <taxon>Actinomycetes</taxon>
        <taxon>Kitasatosporales</taxon>
        <taxon>Streptomycetaceae</taxon>
        <taxon>Streptomyces</taxon>
        <taxon>Streptomyces violaceusniger group</taxon>
    </lineage>
</organism>
<dbReference type="PROSITE" id="PS00012">
    <property type="entry name" value="PHOSPHOPANTETHEINE"/>
    <property type="match status" value="1"/>
</dbReference>
<keyword evidence="5" id="KW-0045">Antibiotic biosynthesis</keyword>
<dbReference type="InterPro" id="IPR041618">
    <property type="entry name" value="PKS_DE"/>
</dbReference>
<evidence type="ECO:0000313" key="11">
    <source>
        <dbReference type="EMBL" id="KUL66025.1"/>
    </source>
</evidence>
<sequence length="1616" mass="170261">MPEPAPDARFDEQKYREYLKRVTNDLRRTRQRLQEERDRAAEPVAIVGMGCRFPGDVRSPEDLWELVATGGDAIGPLPGDRGWPLEDLYDPDPDRPGKSYVTESGFLKDAAAFDAGFFGISPREALAMDPQQRLLLEISWEALERTRIAPASLRGTDTGVFVGLSAHNYGAGGSVPTEVEGHLVTGTAPSIASGRVSYTLGLEGPAMTVDTACSSALVALHLACEALRRGECGLALTGGVAVIATPTVFSEYSRQRALAPDGRCKSFSADADGTSWSEGCGMLVLERLSDARRNGRQVLAVIRGTALNQDGASNGLTAPNGPSQRRVIEAALAAARVTPDQVDLVEAHGTATPLGDPIEAQTVLEVYGQDRDAARPLRLGSLKSNIGHTQAAAGAAGIIKTVMALQHGVMPKTLHVSAPTPEVDWSAGHVELLTEALPWPEVDRARRAAVSAFGMSGTNAHVVLEHDARVCEDGVGGAEGTDDPAAVAGPSPVVLSAKSPAALRGQAARLRDHLLAHPGVPVGDVAWSLVTTRSPFHHRSAVLAADRETLLAGLESLTGDESLPLGVVRGTAADGRVALMFPGQGAQWTGMARDMYASVPVFADALRECAAALDPLVDWSLVEAVTGKDEELLERVDVVQPALFAVMVSLARVWQSWGVPVHGVVGHSQGEVAAACVTGALSLEDAARVVVARSRLLAGLSGRGRALSVGLSAPRVAEAVAPWADALSIAAVNGPDSAVVSGEKDALRAFAKQCMADGVWAWWIDVDYASHSPEVESVRGDLLAALKDVEPRDTDIPLYSTVTGARTEGRELGAEYWYRNLRETVRFQEAVEAMAADGFTFFVEASTHPLLAVGVQQTLEAADHEGVVTGSLRRDSGGADRMLLSLLEGYVQGLPADLTRVLARGEQVILPTHAFQHEHYWLMPSAARLSDADARFWEAVERQDLDRLAADLGTGEGLPQVVPALARWRRERRLHSDLDALRYRVIWRTTEIPPAAARVPGRWLLAGDLAELPAAEIFEDTAVLPAALGDRAALTGRLAALEGPFDGVLYAGHGAGEVLTLVQALGDTRTEAPLWCLTRGAVAASASDQAPDPAGAALWGLGRVISLERPGAWGGLVDLPAGSTGEDADAMLAAVLAEAGPEDQLALRPDGLYVRRLTTAAARPAGGGWKPSGTVLVTGGTGAIGGHLARWLARHGNCSLVLLSRRGPEAPGAAELAAELRDGGTPVRVLAADVADRDEMSRVLDTLAAEGEPVRSVFHAAGIAQNTALEDMTAQEFQAVTSAKVAGAEVLDDLLRDSELDAFVVFSSISAIWGSAQSGAYAAGNAYLDALVERRRARGAAGTSVAWGIWADAGMVDAGTADVLRRIGLGAIPPERAIASLQRTLDAGQDTVTVADVDWEPFAAGYTAARRRPLIEDLEQVRALREGARTADTAAAEDFRARLGSLGPDEWKGALLDLVCTEAAAELGLSDPQQVETNRSFRDLGFDSLASVGLRKRLDARTGLTTPVTLAFDHPSPAATAAFLLGELRAAEGLAEDGAETALDRLETALAGLETDSVARSRITMRLTSLLTRWKETGQLTAPDAGTEPADPDGTGTDTASDDELFDALGREFGIS</sequence>
<dbReference type="Gene3D" id="3.40.47.10">
    <property type="match status" value="1"/>
</dbReference>
<feature type="region of interest" description="Disordered" evidence="8">
    <location>
        <begin position="1578"/>
        <end position="1603"/>
    </location>
</feature>
<dbReference type="SMART" id="SM01294">
    <property type="entry name" value="PKS_PP_betabranch"/>
    <property type="match status" value="1"/>
</dbReference>
<name>A0A0X3XAJ1_STRVO</name>
<dbReference type="Pfam" id="PF08659">
    <property type="entry name" value="KR"/>
    <property type="match status" value="1"/>
</dbReference>
<keyword evidence="6" id="KW-0511">Multifunctional enzyme</keyword>
<evidence type="ECO:0000259" key="9">
    <source>
        <dbReference type="PROSITE" id="PS50075"/>
    </source>
</evidence>
<dbReference type="InterPro" id="IPR020806">
    <property type="entry name" value="PKS_PP-bd"/>
</dbReference>
<proteinExistence type="predicted"/>
<dbReference type="Gene3D" id="6.10.140.1830">
    <property type="match status" value="1"/>
</dbReference>
<feature type="domain" description="Ketosynthase family 3 (KS3)" evidence="10">
    <location>
        <begin position="41"/>
        <end position="466"/>
    </location>
</feature>
<dbReference type="SUPFAM" id="SSF53901">
    <property type="entry name" value="Thiolase-like"/>
    <property type="match status" value="1"/>
</dbReference>
<dbReference type="InterPro" id="IPR057326">
    <property type="entry name" value="KR_dom"/>
</dbReference>
<dbReference type="RefSeq" id="WP_059142534.1">
    <property type="nucleotide sequence ID" value="NZ_LLZJ01000034.1"/>
</dbReference>
<dbReference type="InterPro" id="IPR001227">
    <property type="entry name" value="Ac_transferase_dom_sf"/>
</dbReference>
<dbReference type="SMART" id="SM00825">
    <property type="entry name" value="PKS_KS"/>
    <property type="match status" value="1"/>
</dbReference>
<evidence type="ECO:0000256" key="4">
    <source>
        <dbReference type="ARBA" id="ARBA00022679"/>
    </source>
</evidence>
<evidence type="ECO:0000313" key="12">
    <source>
        <dbReference type="Proteomes" id="UP000053413"/>
    </source>
</evidence>
<dbReference type="Pfam" id="PF08990">
    <property type="entry name" value="Docking"/>
    <property type="match status" value="1"/>
</dbReference>
<dbReference type="GO" id="GO:0006633">
    <property type="term" value="P:fatty acid biosynthetic process"/>
    <property type="evidence" value="ECO:0007669"/>
    <property type="project" value="InterPro"/>
</dbReference>
<dbReference type="GO" id="GO:0033068">
    <property type="term" value="P:macrolide biosynthetic process"/>
    <property type="evidence" value="ECO:0007669"/>
    <property type="project" value="UniProtKB-ARBA"/>
</dbReference>
<dbReference type="InterPro" id="IPR014043">
    <property type="entry name" value="Acyl_transferase_dom"/>
</dbReference>
<reference evidence="12" key="1">
    <citation type="submission" date="2015-10" db="EMBL/GenBank/DDBJ databases">
        <authorList>
            <person name="Ju K.-S."/>
            <person name="Doroghazi J.R."/>
            <person name="Metcalf W.W."/>
        </authorList>
    </citation>
    <scope>NUCLEOTIDE SEQUENCE [LARGE SCALE GENOMIC DNA]</scope>
    <source>
        <strain evidence="12">NRRL F-8817</strain>
    </source>
</reference>
<dbReference type="SMART" id="SM00822">
    <property type="entry name" value="PKS_KR"/>
    <property type="match status" value="1"/>
</dbReference>
<dbReference type="InterPro" id="IPR036291">
    <property type="entry name" value="NAD(P)-bd_dom_sf"/>
</dbReference>
<dbReference type="Gene3D" id="3.30.70.3290">
    <property type="match status" value="1"/>
</dbReference>
<dbReference type="Gene3D" id="1.10.1200.10">
    <property type="entry name" value="ACP-like"/>
    <property type="match status" value="1"/>
</dbReference>
<comment type="caution">
    <text evidence="11">The sequence shown here is derived from an EMBL/GenBank/DDBJ whole genome shotgun (WGS) entry which is preliminary data.</text>
</comment>
<accession>A0A0X3XAJ1</accession>
<dbReference type="SMART" id="SM00823">
    <property type="entry name" value="PKS_PP"/>
    <property type="match status" value="1"/>
</dbReference>
<keyword evidence="2" id="KW-0596">Phosphopantetheine</keyword>
<dbReference type="SUPFAM" id="SSF51735">
    <property type="entry name" value="NAD(P)-binding Rossmann-fold domains"/>
    <property type="match status" value="2"/>
</dbReference>
<dbReference type="SUPFAM" id="SSF55048">
    <property type="entry name" value="Probable ACP-binding domain of malonyl-CoA ACP transacylase"/>
    <property type="match status" value="1"/>
</dbReference>
<dbReference type="InterPro" id="IPR014030">
    <property type="entry name" value="Ketoacyl_synth_N"/>
</dbReference>
<dbReference type="Pfam" id="PF00109">
    <property type="entry name" value="ketoacyl-synt"/>
    <property type="match status" value="1"/>
</dbReference>
<dbReference type="CDD" id="cd08952">
    <property type="entry name" value="KR_1_SDR_x"/>
    <property type="match status" value="1"/>
</dbReference>
<dbReference type="InterPro" id="IPR016035">
    <property type="entry name" value="Acyl_Trfase/lysoPLipase"/>
</dbReference>
<dbReference type="SUPFAM" id="SSF47336">
    <property type="entry name" value="ACP-like"/>
    <property type="match status" value="1"/>
</dbReference>
<dbReference type="InterPro" id="IPR014031">
    <property type="entry name" value="Ketoacyl_synth_C"/>
</dbReference>
<dbReference type="PROSITE" id="PS00606">
    <property type="entry name" value="KS3_1"/>
    <property type="match status" value="1"/>
</dbReference>
<keyword evidence="3" id="KW-0597">Phosphoprotein</keyword>
<dbReference type="InterPro" id="IPR018201">
    <property type="entry name" value="Ketoacyl_synth_AS"/>
</dbReference>
<keyword evidence="7" id="KW-0012">Acyltransferase</keyword>
<dbReference type="InterPro" id="IPR036736">
    <property type="entry name" value="ACP-like_sf"/>
</dbReference>
<dbReference type="NCBIfam" id="NF045894">
    <property type="entry name" value="PKS_plus_SDR"/>
    <property type="match status" value="1"/>
</dbReference>
<dbReference type="FunFam" id="3.40.47.10:FF:000019">
    <property type="entry name" value="Polyketide synthase type I"/>
    <property type="match status" value="1"/>
</dbReference>
<dbReference type="SMART" id="SM00827">
    <property type="entry name" value="PKS_AT"/>
    <property type="match status" value="1"/>
</dbReference>
<dbReference type="EMBL" id="LLZJ01000034">
    <property type="protein sequence ID" value="KUL66025.1"/>
    <property type="molecule type" value="Genomic_DNA"/>
</dbReference>
<dbReference type="InterPro" id="IPR015083">
    <property type="entry name" value="NorB/c/GfsB-D-like_docking"/>
</dbReference>
<dbReference type="OrthoDB" id="9778690at2"/>
<dbReference type="InterPro" id="IPR006162">
    <property type="entry name" value="Ppantetheine_attach_site"/>
</dbReference>
<keyword evidence="4 11" id="KW-0808">Transferase</keyword>
<dbReference type="CDD" id="cd00833">
    <property type="entry name" value="PKS"/>
    <property type="match status" value="1"/>
</dbReference>
<dbReference type="Gene3D" id="3.40.366.10">
    <property type="entry name" value="Malonyl-Coenzyme A Acyl Carrier Protein, domain 2"/>
    <property type="match status" value="1"/>
</dbReference>
<evidence type="ECO:0000256" key="1">
    <source>
        <dbReference type="ARBA" id="ARBA00001957"/>
    </source>
</evidence>